<dbReference type="AlphaFoldDB" id="Q55CQ0"/>
<reference evidence="1 2" key="1">
    <citation type="journal article" date="2005" name="Nature">
        <title>The genome of the social amoeba Dictyostelium discoideum.</title>
        <authorList>
            <consortium name="The Dictyostelium discoideum Sequencing Consortium"/>
            <person name="Eichinger L."/>
            <person name="Pachebat J.A."/>
            <person name="Glockner G."/>
            <person name="Rajandream M.A."/>
            <person name="Sucgang R."/>
            <person name="Berriman M."/>
            <person name="Song J."/>
            <person name="Olsen R."/>
            <person name="Szafranski K."/>
            <person name="Xu Q."/>
            <person name="Tunggal B."/>
            <person name="Kummerfeld S."/>
            <person name="Madera M."/>
            <person name="Konfortov B.A."/>
            <person name="Rivero F."/>
            <person name="Bankier A.T."/>
            <person name="Lehmann R."/>
            <person name="Hamlin N."/>
            <person name="Davies R."/>
            <person name="Gaudet P."/>
            <person name="Fey P."/>
            <person name="Pilcher K."/>
            <person name="Chen G."/>
            <person name="Saunders D."/>
            <person name="Sodergren E."/>
            <person name="Davis P."/>
            <person name="Kerhornou A."/>
            <person name="Nie X."/>
            <person name="Hall N."/>
            <person name="Anjard C."/>
            <person name="Hemphill L."/>
            <person name="Bason N."/>
            <person name="Farbrother P."/>
            <person name="Desany B."/>
            <person name="Just E."/>
            <person name="Morio T."/>
            <person name="Rost R."/>
            <person name="Churcher C."/>
            <person name="Cooper J."/>
            <person name="Haydock S."/>
            <person name="van Driessche N."/>
            <person name="Cronin A."/>
            <person name="Goodhead I."/>
            <person name="Muzny D."/>
            <person name="Mourier T."/>
            <person name="Pain A."/>
            <person name="Lu M."/>
            <person name="Harper D."/>
            <person name="Lindsay R."/>
            <person name="Hauser H."/>
            <person name="James K."/>
            <person name="Quiles M."/>
            <person name="Madan Babu M."/>
            <person name="Saito T."/>
            <person name="Buchrieser C."/>
            <person name="Wardroper A."/>
            <person name="Felder M."/>
            <person name="Thangavelu M."/>
            <person name="Johnson D."/>
            <person name="Knights A."/>
            <person name="Loulseged H."/>
            <person name="Mungall K."/>
            <person name="Oliver K."/>
            <person name="Price C."/>
            <person name="Quail M.A."/>
            <person name="Urushihara H."/>
            <person name="Hernandez J."/>
            <person name="Rabbinowitsch E."/>
            <person name="Steffen D."/>
            <person name="Sanders M."/>
            <person name="Ma J."/>
            <person name="Kohara Y."/>
            <person name="Sharp S."/>
            <person name="Simmonds M."/>
            <person name="Spiegler S."/>
            <person name="Tivey A."/>
            <person name="Sugano S."/>
            <person name="White B."/>
            <person name="Walker D."/>
            <person name="Woodward J."/>
            <person name="Winckler T."/>
            <person name="Tanaka Y."/>
            <person name="Shaulsky G."/>
            <person name="Schleicher M."/>
            <person name="Weinstock G."/>
            <person name="Rosenthal A."/>
            <person name="Cox E.C."/>
            <person name="Chisholm R.L."/>
            <person name="Gibbs R."/>
            <person name="Loomis W.F."/>
            <person name="Platzer M."/>
            <person name="Kay R.R."/>
            <person name="Williams J."/>
            <person name="Dear P.H."/>
            <person name="Noegel A.A."/>
            <person name="Barrell B."/>
            <person name="Kuspa A."/>
        </authorList>
    </citation>
    <scope>NUCLEOTIDE SEQUENCE [LARGE SCALE GENOMIC DNA]</scope>
    <source>
        <strain evidence="1 2">AX4</strain>
    </source>
</reference>
<dbReference type="GeneID" id="8617390"/>
<keyword evidence="2" id="KW-1185">Reference proteome</keyword>
<dbReference type="EMBL" id="AAFI02000005">
    <property type="protein sequence ID" value="EAL72330.1"/>
    <property type="molecule type" value="Genomic_DNA"/>
</dbReference>
<gene>
    <name evidence="1" type="ORF">DDB_G0269960</name>
</gene>
<dbReference type="PaxDb" id="44689-DDB0190699"/>
<dbReference type="dictyBase" id="DDB_G0269960"/>
<sequence length="185" mass="22075">MAIYCFPLLVDQEQLNLIEVPIIRKQYEIQQLIWLFGQSNEICSQFDKWAIELRNTIQNYCGDNKILFNRFINSGITTIEGTLSFHNINYSSIYQLDNYINIRIQNSSVGFLNNFNHLFILKSLPTKIKVKEKYIHTFKLKSQEIEFIKVINSQKYLIYGSIKYSIESRRYNCKELNQLLYKFKN</sequence>
<organism evidence="1 2">
    <name type="scientific">Dictyostelium discoideum</name>
    <name type="common">Social amoeba</name>
    <dbReference type="NCBI Taxonomy" id="44689"/>
    <lineage>
        <taxon>Eukaryota</taxon>
        <taxon>Amoebozoa</taxon>
        <taxon>Evosea</taxon>
        <taxon>Eumycetozoa</taxon>
        <taxon>Dictyostelia</taxon>
        <taxon>Dictyosteliales</taxon>
        <taxon>Dictyosteliaceae</taxon>
        <taxon>Dictyostelium</taxon>
    </lineage>
</organism>
<dbReference type="HOGENOM" id="CLU_1463823_0_0_1"/>
<dbReference type="RefSeq" id="XP_646431.1">
    <property type="nucleotide sequence ID" value="XM_641339.1"/>
</dbReference>
<evidence type="ECO:0000313" key="2">
    <source>
        <dbReference type="Proteomes" id="UP000002195"/>
    </source>
</evidence>
<dbReference type="KEGG" id="ddi:DDB_G0269960"/>
<protein>
    <submittedName>
        <fullName evidence="1">Uncharacterized protein</fullName>
    </submittedName>
</protein>
<comment type="caution">
    <text evidence="1">The sequence shown here is derived from an EMBL/GenBank/DDBJ whole genome shotgun (WGS) entry which is preliminary data.</text>
</comment>
<evidence type="ECO:0000313" key="1">
    <source>
        <dbReference type="EMBL" id="EAL72330.1"/>
    </source>
</evidence>
<proteinExistence type="predicted"/>
<dbReference type="InParanoid" id="Q55CQ0"/>
<dbReference type="Proteomes" id="UP000002195">
    <property type="component" value="Unassembled WGS sequence"/>
</dbReference>
<name>Q55CQ0_DICDI</name>
<accession>Q55CQ0</accession>
<dbReference type="VEuPathDB" id="AmoebaDB:DDB_G0269960"/>